<dbReference type="InterPro" id="IPR005190">
    <property type="entry name" value="GlnE_rpt_dom"/>
</dbReference>
<comment type="caution">
    <text evidence="9">The sequence shown here is derived from an EMBL/GenBank/DDBJ whole genome shotgun (WGS) entry which is preliminary data.</text>
</comment>
<keyword evidence="4" id="KW-0067">ATP-binding</keyword>
<keyword evidence="1" id="KW-0808">Transferase</keyword>
<evidence type="ECO:0000256" key="5">
    <source>
        <dbReference type="ARBA" id="ARBA00022842"/>
    </source>
</evidence>
<evidence type="ECO:0000256" key="1">
    <source>
        <dbReference type="ARBA" id="ARBA00022679"/>
    </source>
</evidence>
<dbReference type="EMBL" id="DQVE01000029">
    <property type="protein sequence ID" value="HIP98250.1"/>
    <property type="molecule type" value="Genomic_DNA"/>
</dbReference>
<dbReference type="InterPro" id="IPR013546">
    <property type="entry name" value="PII_UdlTrfase/GS_AdlTrfase"/>
</dbReference>
<gene>
    <name evidence="9" type="ORF">EYH37_02630</name>
</gene>
<dbReference type="GO" id="GO:0005524">
    <property type="term" value="F:ATP binding"/>
    <property type="evidence" value="ECO:0007669"/>
    <property type="project" value="UniProtKB-KW"/>
</dbReference>
<feature type="domain" description="PII-uridylyltransferase/Glutamine-synthetase adenylyltransferase" evidence="8">
    <location>
        <begin position="814"/>
        <end position="901"/>
    </location>
</feature>
<evidence type="ECO:0000313" key="9">
    <source>
        <dbReference type="EMBL" id="HIP98250.1"/>
    </source>
</evidence>
<accession>A0A9D0YNI1</accession>
<reference evidence="9" key="1">
    <citation type="journal article" date="2020" name="ISME J.">
        <title>Gammaproteobacteria mediating utilization of methyl-, sulfur- and petroleum organic compounds in deep ocean hydrothermal plumes.</title>
        <authorList>
            <person name="Zhou Z."/>
            <person name="Liu Y."/>
            <person name="Pan J."/>
            <person name="Cron B.R."/>
            <person name="Toner B.M."/>
            <person name="Anantharaman K."/>
            <person name="Breier J.A."/>
            <person name="Dick G.J."/>
            <person name="Li M."/>
        </authorList>
    </citation>
    <scope>NUCLEOTIDE SEQUENCE</scope>
    <source>
        <strain evidence="9">SZUA-1501</strain>
    </source>
</reference>
<feature type="domain" description="Glutamate-ammonia ligase adenylyltransferase repeated" evidence="7">
    <location>
        <begin position="52"/>
        <end position="288"/>
    </location>
</feature>
<dbReference type="SUPFAM" id="SSF81593">
    <property type="entry name" value="Nucleotidyltransferase substrate binding subunit/domain"/>
    <property type="match status" value="2"/>
</dbReference>
<evidence type="ECO:0000313" key="10">
    <source>
        <dbReference type="Proteomes" id="UP000606463"/>
    </source>
</evidence>
<keyword evidence="3" id="KW-0547">Nucleotide-binding</keyword>
<dbReference type="InterPro" id="IPR023057">
    <property type="entry name" value="GlnE"/>
</dbReference>
<evidence type="ECO:0000259" key="7">
    <source>
        <dbReference type="Pfam" id="PF03710"/>
    </source>
</evidence>
<dbReference type="SUPFAM" id="SSF81301">
    <property type="entry name" value="Nucleotidyltransferase"/>
    <property type="match status" value="2"/>
</dbReference>
<feature type="domain" description="PII-uridylyltransferase/Glutamine-synthetase adenylyltransferase" evidence="8">
    <location>
        <begin position="315"/>
        <end position="451"/>
    </location>
</feature>
<dbReference type="Pfam" id="PF03710">
    <property type="entry name" value="GlnE"/>
    <property type="match status" value="2"/>
</dbReference>
<dbReference type="InterPro" id="IPR043519">
    <property type="entry name" value="NT_sf"/>
</dbReference>
<evidence type="ECO:0000259" key="8">
    <source>
        <dbReference type="Pfam" id="PF08335"/>
    </source>
</evidence>
<dbReference type="PANTHER" id="PTHR30621:SF0">
    <property type="entry name" value="BIFUNCTIONAL GLUTAMINE SYNTHETASE ADENYLYLTRANSFERASE_ADENYLYL-REMOVING ENZYME"/>
    <property type="match status" value="1"/>
</dbReference>
<dbReference type="Proteomes" id="UP000606463">
    <property type="component" value="Unassembled WGS sequence"/>
</dbReference>
<keyword evidence="5" id="KW-0460">Magnesium</keyword>
<evidence type="ECO:0000256" key="2">
    <source>
        <dbReference type="ARBA" id="ARBA00022695"/>
    </source>
</evidence>
<organism evidence="9 10">
    <name type="scientific">Aquifex aeolicus</name>
    <dbReference type="NCBI Taxonomy" id="63363"/>
    <lineage>
        <taxon>Bacteria</taxon>
        <taxon>Pseudomonadati</taxon>
        <taxon>Aquificota</taxon>
        <taxon>Aquificia</taxon>
        <taxon>Aquificales</taxon>
        <taxon>Aquificaceae</taxon>
        <taxon>Aquifex</taxon>
    </lineage>
</organism>
<sequence>MLTQFIPREWIERVREELTNSDLTFFSLEKLFKNHPDPSSLRNYLNFRRFSLLVKILDQSTCLRKFLIKHPTAFEENLPGLWYKFKNRKVYLKELSKFSERFGDVSELLAFYRHYELLRIFGKELLGTATLEEILAEYSHLADALVEYAYKTALRRIEAKYGTPTKPSGERVEGLILGLGKLGSEELNYYSDIDLIFLHETDEGKAGNLTSAQFFEKVFKETVSLLNKVTPEGKPYEVDLELRPFGKSGPISISLVSAEVYYESYGRIWERFALLRARFVAGNPKLYEWFWENIQLPFVYKQPADPKVVEEIRLMKKKMEALAKKRVLNRINLKTCKGGIRELEFTVQALQILLGKDSPLLRERNTFRAIWKLHQKGVFGDEEAYELEKAYIFLRKLEHRLQLKECLQTQNLKRSDVPFLTKALGYSDENRFWRDFERYTGVVSEAFEKLLPTKREKLSISAEAIITGDPERLSHLNAPPWVLERVTLTLHKVWEGSENIYLTEEEKENFLKWADYLVEKIVSSPLPETTLSNFLKFLQNPTGRKLFFLQPSVKLYETLFNIFSVSSYLTNKIYVSPDLVEDILTLYKDYPSKGEIERDLAEFKKVKNLPYIDLIRRFEKSWTIRIALIFIADTQKEKNILRLFKALTDLTEVVVKDIWKQLGFESIPLVLFALGKFGSGELTLASDLDLVFAFKDLKAKSEFINKPQEFVKFITTHTSEGYLYKVDFRLRPMGTKGELAPTLNYFEEYFEKHARTWEKLAWMRSRFIAGDPEVGERLKALVNRFLFSKPLTDKEEREIYEMRMKLQAVSKEGKGKYDLKLGYGGLVDVEFLVQYILLKKGKKIENTYRALEYLGSFYPQIGELKKAYKFLRLLETSNRLIKPSGGSTLNASDLKKLSSFLKTPA</sequence>
<protein>
    <submittedName>
        <fullName evidence="9">Glutamine-synthetase adenylyltransferase</fullName>
    </submittedName>
</protein>
<proteinExistence type="predicted"/>
<dbReference type="CDD" id="cd05401">
    <property type="entry name" value="NT_GlnE_GlnD_like"/>
    <property type="match status" value="2"/>
</dbReference>
<keyword evidence="6" id="KW-0511">Multifunctional enzyme</keyword>
<feature type="domain" description="Glutamate-ammonia ligase adenylyltransferase repeated" evidence="7">
    <location>
        <begin position="557"/>
        <end position="778"/>
    </location>
</feature>
<dbReference type="Pfam" id="PF08335">
    <property type="entry name" value="GlnD_UR_UTase"/>
    <property type="match status" value="2"/>
</dbReference>
<name>A0A9D0YNI1_AQUAO</name>
<dbReference type="Gene3D" id="3.30.460.10">
    <property type="entry name" value="Beta Polymerase, domain 2"/>
    <property type="match status" value="2"/>
</dbReference>
<feature type="non-terminal residue" evidence="9">
    <location>
        <position position="905"/>
    </location>
</feature>
<evidence type="ECO:0000256" key="3">
    <source>
        <dbReference type="ARBA" id="ARBA00022741"/>
    </source>
</evidence>
<dbReference type="GO" id="GO:0005829">
    <property type="term" value="C:cytosol"/>
    <property type="evidence" value="ECO:0007669"/>
    <property type="project" value="TreeGrafter"/>
</dbReference>
<dbReference type="PANTHER" id="PTHR30621">
    <property type="entry name" value="GLUTAMINE SYNTHETASE ADENYLYLTRANSFERASE"/>
    <property type="match status" value="1"/>
</dbReference>
<dbReference type="AlphaFoldDB" id="A0A9D0YNI1"/>
<keyword evidence="2 9" id="KW-0548">Nucleotidyltransferase</keyword>
<evidence type="ECO:0000256" key="4">
    <source>
        <dbReference type="ARBA" id="ARBA00022840"/>
    </source>
</evidence>
<dbReference type="GO" id="GO:0000820">
    <property type="term" value="P:regulation of glutamine family amino acid metabolic process"/>
    <property type="evidence" value="ECO:0007669"/>
    <property type="project" value="TreeGrafter"/>
</dbReference>
<dbReference type="GO" id="GO:0008882">
    <property type="term" value="F:[glutamate-ammonia-ligase] adenylyltransferase activity"/>
    <property type="evidence" value="ECO:0007669"/>
    <property type="project" value="InterPro"/>
</dbReference>
<dbReference type="Gene3D" id="1.20.120.330">
    <property type="entry name" value="Nucleotidyltransferases domain 2"/>
    <property type="match status" value="2"/>
</dbReference>
<evidence type="ECO:0000256" key="6">
    <source>
        <dbReference type="ARBA" id="ARBA00023268"/>
    </source>
</evidence>